<keyword evidence="2" id="KW-0479">Metal-binding</keyword>
<dbReference type="Gene3D" id="3.40.190.10">
    <property type="entry name" value="Periplasmic binding protein-like II"/>
    <property type="match status" value="2"/>
</dbReference>
<sequence>MRKRIWQFLFLIILFAGAAGCQSGEKEETVITIGAAASLKSSLLELQQQFEREHEDVKLSFHLGSTGAIRKQVEQGAPIDVFLAASKDDYDSLYRDGLVEKGDRLVGNRVVAVTNKPEGIQSLKDVWKTDEKVVIGNPASVPVGRYAKELLEQSGQWEEAESRLIYGKDAKHVIILMDQGAATVGLVYNSDVESEHNLRIIDFFEEYSQEDTGYYGARVKRSKHQKGPNEFLDFLKSKEAKEIFKKEGFINIGE</sequence>
<dbReference type="PANTHER" id="PTHR30632">
    <property type="entry name" value="MOLYBDATE-BINDING PERIPLASMIC PROTEIN"/>
    <property type="match status" value="1"/>
</dbReference>
<dbReference type="InterPro" id="IPR050682">
    <property type="entry name" value="ModA/WtpA"/>
</dbReference>
<dbReference type="InterPro" id="IPR005950">
    <property type="entry name" value="ModA"/>
</dbReference>
<dbReference type="NCBIfam" id="TIGR01256">
    <property type="entry name" value="modA"/>
    <property type="match status" value="1"/>
</dbReference>
<evidence type="ECO:0000256" key="4">
    <source>
        <dbReference type="SAM" id="SignalP"/>
    </source>
</evidence>
<dbReference type="PROSITE" id="PS51257">
    <property type="entry name" value="PROKAR_LIPOPROTEIN"/>
    <property type="match status" value="1"/>
</dbReference>
<dbReference type="SUPFAM" id="SSF53850">
    <property type="entry name" value="Periplasmic binding protein-like II"/>
    <property type="match status" value="1"/>
</dbReference>
<dbReference type="PIRSF" id="PIRSF004846">
    <property type="entry name" value="ModA"/>
    <property type="match status" value="1"/>
</dbReference>
<proteinExistence type="inferred from homology"/>
<organism evidence="5 6">
    <name type="scientific">Rossellomorea oryzaecorticis</name>
    <dbReference type="NCBI Taxonomy" id="1396505"/>
    <lineage>
        <taxon>Bacteria</taxon>
        <taxon>Bacillati</taxon>
        <taxon>Bacillota</taxon>
        <taxon>Bacilli</taxon>
        <taxon>Bacillales</taxon>
        <taxon>Bacillaceae</taxon>
        <taxon>Rossellomorea</taxon>
    </lineage>
</organism>
<protein>
    <submittedName>
        <fullName evidence="5">Molybdate ABC transporter substrate-binding protein</fullName>
    </submittedName>
</protein>
<dbReference type="EMBL" id="JBBYAF010000018">
    <property type="protein sequence ID" value="MEL3972772.1"/>
    <property type="molecule type" value="Genomic_DNA"/>
</dbReference>
<dbReference type="Pfam" id="PF13531">
    <property type="entry name" value="SBP_bac_11"/>
    <property type="match status" value="1"/>
</dbReference>
<name>A0ABU9KBC8_9BACI</name>
<feature type="chain" id="PRO_5047300007" evidence="4">
    <location>
        <begin position="19"/>
        <end position="254"/>
    </location>
</feature>
<evidence type="ECO:0000313" key="5">
    <source>
        <dbReference type="EMBL" id="MEL3972772.1"/>
    </source>
</evidence>
<evidence type="ECO:0000256" key="2">
    <source>
        <dbReference type="ARBA" id="ARBA00022723"/>
    </source>
</evidence>
<evidence type="ECO:0000256" key="1">
    <source>
        <dbReference type="ARBA" id="ARBA00009175"/>
    </source>
</evidence>
<dbReference type="Proteomes" id="UP001389717">
    <property type="component" value="Unassembled WGS sequence"/>
</dbReference>
<accession>A0ABU9KBC8</accession>
<evidence type="ECO:0000256" key="3">
    <source>
        <dbReference type="ARBA" id="ARBA00022729"/>
    </source>
</evidence>
<dbReference type="RefSeq" id="WP_341983392.1">
    <property type="nucleotide sequence ID" value="NZ_JBBYAF010000018.1"/>
</dbReference>
<evidence type="ECO:0000313" key="6">
    <source>
        <dbReference type="Proteomes" id="UP001389717"/>
    </source>
</evidence>
<gene>
    <name evidence="5" type="primary">modA</name>
    <name evidence="5" type="ORF">AAEO50_10810</name>
</gene>
<reference evidence="5 6" key="1">
    <citation type="submission" date="2024-04" db="EMBL/GenBank/DDBJ databases">
        <title>Bacillus oryzaecorticis sp. nov., a moderately halophilic bacterium isolated from rice husks.</title>
        <authorList>
            <person name="Zhu H.-S."/>
        </authorList>
    </citation>
    <scope>NUCLEOTIDE SEQUENCE [LARGE SCALE GENOMIC DNA]</scope>
    <source>
        <strain evidence="5 6">ZC255</strain>
    </source>
</reference>
<keyword evidence="3 4" id="KW-0732">Signal</keyword>
<comment type="caution">
    <text evidence="5">The sequence shown here is derived from an EMBL/GenBank/DDBJ whole genome shotgun (WGS) entry which is preliminary data.</text>
</comment>
<feature type="signal peptide" evidence="4">
    <location>
        <begin position="1"/>
        <end position="18"/>
    </location>
</feature>
<keyword evidence="6" id="KW-1185">Reference proteome</keyword>
<dbReference type="PANTHER" id="PTHR30632:SF0">
    <property type="entry name" value="SULFATE-BINDING PROTEIN"/>
    <property type="match status" value="1"/>
</dbReference>
<comment type="similarity">
    <text evidence="1">Belongs to the bacterial solute-binding protein ModA family.</text>
</comment>